<name>A0ABY8U4L9_TETOB</name>
<proteinExistence type="predicted"/>
<dbReference type="EMBL" id="CP126214">
    <property type="protein sequence ID" value="WIA16319.1"/>
    <property type="molecule type" value="Genomic_DNA"/>
</dbReference>
<evidence type="ECO:0008006" key="3">
    <source>
        <dbReference type="Google" id="ProtNLM"/>
    </source>
</evidence>
<dbReference type="Proteomes" id="UP001244341">
    <property type="component" value="Chromosome 7b"/>
</dbReference>
<evidence type="ECO:0000313" key="2">
    <source>
        <dbReference type="Proteomes" id="UP001244341"/>
    </source>
</evidence>
<reference evidence="1 2" key="1">
    <citation type="submission" date="2023-05" db="EMBL/GenBank/DDBJ databases">
        <title>A 100% complete, gapless, phased diploid assembly of the Scenedesmus obliquus UTEX 3031 genome.</title>
        <authorList>
            <person name="Biondi T.C."/>
            <person name="Hanschen E.R."/>
            <person name="Kwon T."/>
            <person name="Eng W."/>
            <person name="Kruse C.P.S."/>
            <person name="Koehler S.I."/>
            <person name="Kunde Y."/>
            <person name="Gleasner C.D."/>
            <person name="You Mak K.T."/>
            <person name="Polle J."/>
            <person name="Hovde B.T."/>
            <person name="Starkenburg S.R."/>
        </authorList>
    </citation>
    <scope>NUCLEOTIDE SEQUENCE [LARGE SCALE GENOMIC DNA]</scope>
    <source>
        <strain evidence="1 2">DOE0152z</strain>
    </source>
</reference>
<dbReference type="Gene3D" id="3.90.1720.10">
    <property type="entry name" value="endopeptidase domain like (from Nostoc punctiforme)"/>
    <property type="match status" value="1"/>
</dbReference>
<keyword evidence="2" id="KW-1185">Reference proteome</keyword>
<sequence>MPAGCRASASADFAFRNSLQQYPTGGADSRWGPRLNWYPQVSAAQVPNSCNPTAWAWARMQAAILQTISYDLNYCHHHAPFWTTPSQYRVWCDRSEPDTDQEKCSCSKAGSNKANAWRGVDCSSYTTYLYNYAFGYYPTSAIGSQACAATAPGRLLGSISSPSNLSLLAPGDLLFITPSRKGRAPPLRVSHVIMWTGWTVDFSKGSTSPLANATLVANLSASQRASTVACIDAAAAADQPVYVITDSHHAGPALRPFCGWYQSSFSHARRVVNPDAGLYPDKNDLQVAYYDRTKGDCMSWWALQG</sequence>
<accession>A0ABY8U4L9</accession>
<evidence type="ECO:0000313" key="1">
    <source>
        <dbReference type="EMBL" id="WIA16319.1"/>
    </source>
</evidence>
<gene>
    <name evidence="1" type="ORF">OEZ85_013018</name>
</gene>
<protein>
    <recommendedName>
        <fullName evidence="3">NlpC/P60 domain-containing protein</fullName>
    </recommendedName>
</protein>
<organism evidence="1 2">
    <name type="scientific">Tetradesmus obliquus</name>
    <name type="common">Green alga</name>
    <name type="synonym">Acutodesmus obliquus</name>
    <dbReference type="NCBI Taxonomy" id="3088"/>
    <lineage>
        <taxon>Eukaryota</taxon>
        <taxon>Viridiplantae</taxon>
        <taxon>Chlorophyta</taxon>
        <taxon>core chlorophytes</taxon>
        <taxon>Chlorophyceae</taxon>
        <taxon>CS clade</taxon>
        <taxon>Sphaeropleales</taxon>
        <taxon>Scenedesmaceae</taxon>
        <taxon>Tetradesmus</taxon>
    </lineage>
</organism>